<gene>
    <name evidence="7" type="primary">yvgL</name>
    <name evidence="7" type="ORF">GCM10010978_14780</name>
</gene>
<dbReference type="PANTHER" id="PTHR30632:SF0">
    <property type="entry name" value="SULFATE-BINDING PROTEIN"/>
    <property type="match status" value="1"/>
</dbReference>
<evidence type="ECO:0000256" key="5">
    <source>
        <dbReference type="PIRSR" id="PIRSR004846-1"/>
    </source>
</evidence>
<organism evidence="7 8">
    <name type="scientific">Compostibacillus humi</name>
    <dbReference type="NCBI Taxonomy" id="1245525"/>
    <lineage>
        <taxon>Bacteria</taxon>
        <taxon>Bacillati</taxon>
        <taxon>Bacillota</taxon>
        <taxon>Bacilli</taxon>
        <taxon>Bacillales</taxon>
        <taxon>Bacillaceae</taxon>
        <taxon>Compostibacillus</taxon>
    </lineage>
</organism>
<dbReference type="Proteomes" id="UP000602050">
    <property type="component" value="Unassembled WGS sequence"/>
</dbReference>
<dbReference type="EMBL" id="BMEV01000022">
    <property type="protein sequence ID" value="GGH75183.1"/>
    <property type="molecule type" value="Genomic_DNA"/>
</dbReference>
<accession>A0A8J2ZT52</accession>
<proteinExistence type="inferred from homology"/>
<dbReference type="PROSITE" id="PS51257">
    <property type="entry name" value="PROKAR_LIPOPROTEIN"/>
    <property type="match status" value="1"/>
</dbReference>
<evidence type="ECO:0000256" key="3">
    <source>
        <dbReference type="ARBA" id="ARBA00022723"/>
    </source>
</evidence>
<feature type="binding site" evidence="5">
    <location>
        <position position="184"/>
    </location>
    <ligand>
        <name>molybdate</name>
        <dbReference type="ChEBI" id="CHEBI:36264"/>
    </ligand>
</feature>
<dbReference type="FunFam" id="3.40.190.10:FF:000035">
    <property type="entry name" value="Molybdate ABC transporter substrate-binding protein"/>
    <property type="match status" value="1"/>
</dbReference>
<feature type="binding site" evidence="5">
    <location>
        <position position="139"/>
    </location>
    <ligand>
        <name>molybdate</name>
        <dbReference type="ChEBI" id="CHEBI:36264"/>
    </ligand>
</feature>
<comment type="caution">
    <text evidence="7">The sequence shown here is derived from an EMBL/GenBank/DDBJ whole genome shotgun (WGS) entry which is preliminary data.</text>
</comment>
<dbReference type="InterPro" id="IPR050682">
    <property type="entry name" value="ModA/WtpA"/>
</dbReference>
<keyword evidence="2 5" id="KW-0500">Molybdenum</keyword>
<keyword evidence="4 6" id="KW-0732">Signal</keyword>
<dbReference type="GO" id="GO:1901359">
    <property type="term" value="F:tungstate binding"/>
    <property type="evidence" value="ECO:0007669"/>
    <property type="project" value="UniProtKB-ARBA"/>
</dbReference>
<evidence type="ECO:0000313" key="8">
    <source>
        <dbReference type="Proteomes" id="UP000602050"/>
    </source>
</evidence>
<dbReference type="InterPro" id="IPR005950">
    <property type="entry name" value="ModA"/>
</dbReference>
<keyword evidence="7" id="KW-0449">Lipoprotein</keyword>
<dbReference type="PANTHER" id="PTHR30632">
    <property type="entry name" value="MOLYBDATE-BINDING PERIPLASMIC PROTEIN"/>
    <property type="match status" value="1"/>
</dbReference>
<dbReference type="GO" id="GO:0015689">
    <property type="term" value="P:molybdate ion transport"/>
    <property type="evidence" value="ECO:0007669"/>
    <property type="project" value="InterPro"/>
</dbReference>
<evidence type="ECO:0000256" key="6">
    <source>
        <dbReference type="SAM" id="SignalP"/>
    </source>
</evidence>
<dbReference type="Pfam" id="PF13531">
    <property type="entry name" value="SBP_bac_11"/>
    <property type="match status" value="1"/>
</dbReference>
<dbReference type="RefSeq" id="WP_188391748.1">
    <property type="nucleotide sequence ID" value="NZ_BMEV01000022.1"/>
</dbReference>
<evidence type="ECO:0000256" key="4">
    <source>
        <dbReference type="ARBA" id="ARBA00022729"/>
    </source>
</evidence>
<dbReference type="PIRSF" id="PIRSF004846">
    <property type="entry name" value="ModA"/>
    <property type="match status" value="1"/>
</dbReference>
<reference evidence="7" key="1">
    <citation type="journal article" date="2014" name="Int. J. Syst. Evol. Microbiol.">
        <title>Complete genome sequence of Corynebacterium casei LMG S-19264T (=DSM 44701T), isolated from a smear-ripened cheese.</title>
        <authorList>
            <consortium name="US DOE Joint Genome Institute (JGI-PGF)"/>
            <person name="Walter F."/>
            <person name="Albersmeier A."/>
            <person name="Kalinowski J."/>
            <person name="Ruckert C."/>
        </authorList>
    </citation>
    <scope>NUCLEOTIDE SEQUENCE</scope>
    <source>
        <strain evidence="7">CGMCC 1.12360</strain>
    </source>
</reference>
<sequence>MAARYKCLFILLLPLFLAACSTSESTEKIQITVSAASSLADSLFELKEELEGEMPQVEILYNFGGSGSLRRQIEYGAPIDLFLSASKKDYEQLIDAGIIKTGSLLVHNELVWIMRTDNVGHASPPQGRIAIGTPKAVPAGTYAKEALENMGLWESLHDQVVYAKDARHVVTLVQQGTIDAGIVYRSDAQQRKELTMIPIDSRLYSEIEYFIGIIAGENDMKKQRAVEEVYRFLLSEEAMNVYKNHGFQM</sequence>
<evidence type="ECO:0000256" key="2">
    <source>
        <dbReference type="ARBA" id="ARBA00022505"/>
    </source>
</evidence>
<name>A0A8J2ZT52_9BACI</name>
<dbReference type="NCBIfam" id="TIGR01256">
    <property type="entry name" value="modA"/>
    <property type="match status" value="1"/>
</dbReference>
<comment type="similarity">
    <text evidence="1">Belongs to the bacterial solute-binding protein ModA family.</text>
</comment>
<evidence type="ECO:0000256" key="1">
    <source>
        <dbReference type="ARBA" id="ARBA00009175"/>
    </source>
</evidence>
<dbReference type="AlphaFoldDB" id="A0A8J2ZT52"/>
<feature type="binding site" evidence="5">
    <location>
        <position position="38"/>
    </location>
    <ligand>
        <name>molybdate</name>
        <dbReference type="ChEBI" id="CHEBI:36264"/>
    </ligand>
</feature>
<reference evidence="7" key="2">
    <citation type="submission" date="2020-09" db="EMBL/GenBank/DDBJ databases">
        <authorList>
            <person name="Sun Q."/>
            <person name="Zhou Y."/>
        </authorList>
    </citation>
    <scope>NUCLEOTIDE SEQUENCE</scope>
    <source>
        <strain evidence="7">CGMCC 1.12360</strain>
    </source>
</reference>
<protein>
    <submittedName>
        <fullName evidence="7">Putative ABC transporter substrate-binding lipoprotein YvgL</fullName>
    </submittedName>
</protein>
<dbReference type="SUPFAM" id="SSF53850">
    <property type="entry name" value="Periplasmic binding protein-like II"/>
    <property type="match status" value="1"/>
</dbReference>
<feature type="chain" id="PRO_5038954873" evidence="6">
    <location>
        <begin position="20"/>
        <end position="249"/>
    </location>
</feature>
<feature type="binding site" evidence="5">
    <location>
        <position position="66"/>
    </location>
    <ligand>
        <name>molybdate</name>
        <dbReference type="ChEBI" id="CHEBI:36264"/>
    </ligand>
</feature>
<dbReference type="GO" id="GO:0046872">
    <property type="term" value="F:metal ion binding"/>
    <property type="evidence" value="ECO:0007669"/>
    <property type="project" value="UniProtKB-KW"/>
</dbReference>
<dbReference type="Gene3D" id="3.40.190.10">
    <property type="entry name" value="Periplasmic binding protein-like II"/>
    <property type="match status" value="2"/>
</dbReference>
<keyword evidence="3 5" id="KW-0479">Metal-binding</keyword>
<keyword evidence="8" id="KW-1185">Reference proteome</keyword>
<dbReference type="GO" id="GO:0030973">
    <property type="term" value="F:molybdate ion binding"/>
    <property type="evidence" value="ECO:0007669"/>
    <property type="project" value="UniProtKB-ARBA"/>
</dbReference>
<feature type="signal peptide" evidence="6">
    <location>
        <begin position="1"/>
        <end position="19"/>
    </location>
</feature>
<evidence type="ECO:0000313" key="7">
    <source>
        <dbReference type="EMBL" id="GGH75183.1"/>
    </source>
</evidence>